<dbReference type="Pfam" id="PF06051">
    <property type="entry name" value="DUF928"/>
    <property type="match status" value="1"/>
</dbReference>
<dbReference type="RefSeq" id="WP_229641362.1">
    <property type="nucleotide sequence ID" value="NZ_JADWDC010000039.1"/>
</dbReference>
<evidence type="ECO:0000313" key="4">
    <source>
        <dbReference type="Proteomes" id="UP000729733"/>
    </source>
</evidence>
<dbReference type="Proteomes" id="UP000729733">
    <property type="component" value="Unassembled WGS sequence"/>
</dbReference>
<gene>
    <name evidence="3" type="ORF">I4641_15045</name>
</gene>
<name>A0A964BT10_9CYAN</name>
<proteinExistence type="predicted"/>
<comment type="caution">
    <text evidence="3">The sequence shown here is derived from an EMBL/GenBank/DDBJ whole genome shotgun (WGS) entry which is preliminary data.</text>
</comment>
<keyword evidence="2" id="KW-0732">Signal</keyword>
<feature type="chain" id="PRO_5037329948" evidence="2">
    <location>
        <begin position="24"/>
        <end position="236"/>
    </location>
</feature>
<feature type="region of interest" description="Disordered" evidence="1">
    <location>
        <begin position="24"/>
        <end position="71"/>
    </location>
</feature>
<accession>A0A964BT10</accession>
<dbReference type="InterPro" id="IPR010328">
    <property type="entry name" value="DUF928"/>
</dbReference>
<evidence type="ECO:0000256" key="2">
    <source>
        <dbReference type="SAM" id="SignalP"/>
    </source>
</evidence>
<evidence type="ECO:0000256" key="1">
    <source>
        <dbReference type="SAM" id="MobiDB-lite"/>
    </source>
</evidence>
<feature type="signal peptide" evidence="2">
    <location>
        <begin position="1"/>
        <end position="23"/>
    </location>
</feature>
<evidence type="ECO:0000313" key="3">
    <source>
        <dbReference type="EMBL" id="MCC0178296.1"/>
    </source>
</evidence>
<reference evidence="3" key="1">
    <citation type="journal article" date="2021" name="Antonie Van Leeuwenhoek">
        <title>Draft genome and description of Waterburya agarophytonicola gen. nov. sp. nov. (Pleurocapsales, Cyanobacteria): a seaweed symbiont.</title>
        <authorList>
            <person name="Bonthond G."/>
            <person name="Shalygin S."/>
            <person name="Bayer T."/>
            <person name="Weinberger F."/>
        </authorList>
    </citation>
    <scope>NUCLEOTIDE SEQUENCE</scope>
    <source>
        <strain evidence="3">KI4</strain>
    </source>
</reference>
<sequence>MFYKVLLIAFGFITILSSDIVHASPQKKSPQNSNSQPEQKTKTTNNSFTSFKPPNKSQPQYTVGGATRGDTCAVDRKDRNEITALVPEKEQSLTLQSHPSFFAYVSPMNGDKLATFIVKDRTEDYYYSQQLSLPASGGIVKMTLAEDAPPLEIGQDYTWFLRIQCNADLKPEDPLISASITRVKEIISEMSHNDFRSNSHIWYDSLNDAFELYQSGEDIYWSQLLTDISMNRFVAQ</sequence>
<dbReference type="EMBL" id="JADWDC010000039">
    <property type="protein sequence ID" value="MCC0178296.1"/>
    <property type="molecule type" value="Genomic_DNA"/>
</dbReference>
<protein>
    <submittedName>
        <fullName evidence="3">DUF928 domain-containing protein</fullName>
    </submittedName>
</protein>
<organism evidence="3 4">
    <name type="scientific">Waterburya agarophytonicola KI4</name>
    <dbReference type="NCBI Taxonomy" id="2874699"/>
    <lineage>
        <taxon>Bacteria</taxon>
        <taxon>Bacillati</taxon>
        <taxon>Cyanobacteriota</taxon>
        <taxon>Cyanophyceae</taxon>
        <taxon>Pleurocapsales</taxon>
        <taxon>Hyellaceae</taxon>
        <taxon>Waterburya</taxon>
        <taxon>Waterburya agarophytonicola</taxon>
    </lineage>
</organism>
<feature type="compositionally biased region" description="Polar residues" evidence="1">
    <location>
        <begin position="26"/>
        <end position="61"/>
    </location>
</feature>
<keyword evidence="4" id="KW-1185">Reference proteome</keyword>
<dbReference type="AlphaFoldDB" id="A0A964BT10"/>